<reference evidence="2" key="1">
    <citation type="submission" date="2018-06" db="EMBL/GenBank/DDBJ databases">
        <authorList>
            <person name="Zhirakovskaya E."/>
        </authorList>
    </citation>
    <scope>NUCLEOTIDE SEQUENCE</scope>
</reference>
<sequence>MLDIKNNKRVDDLNQALEAIHFGFRALTARPDERLAEIAYSRVHHRVLYFVARNSGCSINELLGVMGVSKQYLHRPLKQLAEDGYVEIVIDSDDRRVKRINLTRQGAGLEFELSDGQRARFENVFQQAGPQAEAGWRKVMQLLAVELKTES</sequence>
<evidence type="ECO:0000259" key="1">
    <source>
        <dbReference type="PROSITE" id="PS50995"/>
    </source>
</evidence>
<dbReference type="Gene3D" id="1.10.10.10">
    <property type="entry name" value="Winged helix-like DNA-binding domain superfamily/Winged helix DNA-binding domain"/>
    <property type="match status" value="1"/>
</dbReference>
<dbReference type="Pfam" id="PF12802">
    <property type="entry name" value="MarR_2"/>
    <property type="match status" value="1"/>
</dbReference>
<dbReference type="InterPro" id="IPR036388">
    <property type="entry name" value="WH-like_DNA-bd_sf"/>
</dbReference>
<evidence type="ECO:0000313" key="2">
    <source>
        <dbReference type="EMBL" id="VAW58939.1"/>
    </source>
</evidence>
<dbReference type="SUPFAM" id="SSF46785">
    <property type="entry name" value="Winged helix' DNA-binding domain"/>
    <property type="match status" value="1"/>
</dbReference>
<dbReference type="SMART" id="SM00347">
    <property type="entry name" value="HTH_MARR"/>
    <property type="match status" value="1"/>
</dbReference>
<dbReference type="InterPro" id="IPR039422">
    <property type="entry name" value="MarR/SlyA-like"/>
</dbReference>
<dbReference type="InterPro" id="IPR000835">
    <property type="entry name" value="HTH_MarR-typ"/>
</dbReference>
<proteinExistence type="predicted"/>
<dbReference type="PROSITE" id="PS50995">
    <property type="entry name" value="HTH_MARR_2"/>
    <property type="match status" value="1"/>
</dbReference>
<dbReference type="EMBL" id="UOFG01000054">
    <property type="protein sequence ID" value="VAW58939.1"/>
    <property type="molecule type" value="Genomic_DNA"/>
</dbReference>
<gene>
    <name evidence="2" type="ORF">MNBD_GAMMA11-1891</name>
</gene>
<dbReference type="GO" id="GO:0006950">
    <property type="term" value="P:response to stress"/>
    <property type="evidence" value="ECO:0007669"/>
    <property type="project" value="TreeGrafter"/>
</dbReference>
<organism evidence="2">
    <name type="scientific">hydrothermal vent metagenome</name>
    <dbReference type="NCBI Taxonomy" id="652676"/>
    <lineage>
        <taxon>unclassified sequences</taxon>
        <taxon>metagenomes</taxon>
        <taxon>ecological metagenomes</taxon>
    </lineage>
</organism>
<accession>A0A3B0XBM9</accession>
<dbReference type="GO" id="GO:0003700">
    <property type="term" value="F:DNA-binding transcription factor activity"/>
    <property type="evidence" value="ECO:0007669"/>
    <property type="project" value="InterPro"/>
</dbReference>
<dbReference type="AlphaFoldDB" id="A0A3B0XBM9"/>
<dbReference type="InterPro" id="IPR036390">
    <property type="entry name" value="WH_DNA-bd_sf"/>
</dbReference>
<protein>
    <recommendedName>
        <fullName evidence="1">HTH marR-type domain-containing protein</fullName>
    </recommendedName>
</protein>
<feature type="domain" description="HTH marR-type" evidence="1">
    <location>
        <begin position="6"/>
        <end position="151"/>
    </location>
</feature>
<name>A0A3B0XBM9_9ZZZZ</name>
<dbReference type="PANTHER" id="PTHR33164">
    <property type="entry name" value="TRANSCRIPTIONAL REGULATOR, MARR FAMILY"/>
    <property type="match status" value="1"/>
</dbReference>
<dbReference type="PANTHER" id="PTHR33164:SF44">
    <property type="entry name" value="TRANSCRIPTIONAL REGULATORY PROTEIN"/>
    <property type="match status" value="1"/>
</dbReference>